<proteinExistence type="inferred from homology"/>
<evidence type="ECO:0000259" key="8">
    <source>
        <dbReference type="PROSITE" id="PS50928"/>
    </source>
</evidence>
<feature type="transmembrane region" description="Helical" evidence="7">
    <location>
        <begin position="129"/>
        <end position="146"/>
    </location>
</feature>
<dbReference type="PANTHER" id="PTHR43005:SF1">
    <property type="entry name" value="SPERMIDINE_PUTRESCINE TRANSPORT SYSTEM PERMEASE PROTEIN"/>
    <property type="match status" value="1"/>
</dbReference>
<dbReference type="GO" id="GO:0005886">
    <property type="term" value="C:plasma membrane"/>
    <property type="evidence" value="ECO:0007669"/>
    <property type="project" value="UniProtKB-SubCell"/>
</dbReference>
<evidence type="ECO:0000256" key="2">
    <source>
        <dbReference type="ARBA" id="ARBA00022448"/>
    </source>
</evidence>
<dbReference type="PROSITE" id="PS50928">
    <property type="entry name" value="ABC_TM1"/>
    <property type="match status" value="1"/>
</dbReference>
<feature type="transmembrane region" description="Helical" evidence="7">
    <location>
        <begin position="268"/>
        <end position="285"/>
    </location>
</feature>
<evidence type="ECO:0000256" key="6">
    <source>
        <dbReference type="ARBA" id="ARBA00023136"/>
    </source>
</evidence>
<evidence type="ECO:0000256" key="4">
    <source>
        <dbReference type="ARBA" id="ARBA00022692"/>
    </source>
</evidence>
<keyword evidence="6 7" id="KW-0472">Membrane</keyword>
<keyword evidence="4 7" id="KW-0812">Transmembrane</keyword>
<dbReference type="SUPFAM" id="SSF161098">
    <property type="entry name" value="MetI-like"/>
    <property type="match status" value="1"/>
</dbReference>
<feature type="transmembrane region" description="Helical" evidence="7">
    <location>
        <begin position="105"/>
        <end position="123"/>
    </location>
</feature>
<comment type="subcellular location">
    <subcellularLocation>
        <location evidence="1 7">Cell membrane</location>
        <topology evidence="1 7">Multi-pass membrane protein</topology>
    </subcellularLocation>
</comment>
<dbReference type="EMBL" id="FWDO01000005">
    <property type="protein sequence ID" value="SLM18804.1"/>
    <property type="molecule type" value="Genomic_DNA"/>
</dbReference>
<feature type="transmembrane region" description="Helical" evidence="7">
    <location>
        <begin position="158"/>
        <end position="178"/>
    </location>
</feature>
<evidence type="ECO:0000256" key="7">
    <source>
        <dbReference type="RuleBase" id="RU363032"/>
    </source>
</evidence>
<feature type="domain" description="ABC transmembrane type-1" evidence="8">
    <location>
        <begin position="72"/>
        <end position="284"/>
    </location>
</feature>
<dbReference type="GO" id="GO:0055085">
    <property type="term" value="P:transmembrane transport"/>
    <property type="evidence" value="ECO:0007669"/>
    <property type="project" value="InterPro"/>
</dbReference>
<keyword evidence="5 7" id="KW-1133">Transmembrane helix</keyword>
<dbReference type="InterPro" id="IPR000515">
    <property type="entry name" value="MetI-like"/>
</dbReference>
<keyword evidence="2 7" id="KW-0813">Transport</keyword>
<dbReference type="Pfam" id="PF00528">
    <property type="entry name" value="BPD_transp_1"/>
    <property type="match status" value="1"/>
</dbReference>
<sequence>MKSIGKTRGKTLFFWSILLPALIVMLWLTVYPMITVFLTSFQNYNYISGRRRWIGLGNYRNILTDQVFLTSFKNTIVYCFSTTFLEVFLGTALALVFYGNFRGKSIFTILLILPMMLSTMVVSSVWKTLFHYDIGLLNTILSQIGLSRVGWLIDPKMALWSLVLVDVWQWTPFAFIVMQAGLSSIPQEVFEASVVDGATYRQRLFRITLPILRDQILLLCLLRTIDTFKIFSKVFALTGGGPGNATETTSFFVYREAFQYFNLGRSSAASMITLVAVVLMSIFYLRKMLNPREA</sequence>
<organism evidence="9">
    <name type="scientific">uncultured spirochete</name>
    <dbReference type="NCBI Taxonomy" id="156406"/>
    <lineage>
        <taxon>Bacteria</taxon>
        <taxon>Pseudomonadati</taxon>
        <taxon>Spirochaetota</taxon>
        <taxon>Spirochaetia</taxon>
        <taxon>Spirochaetales</taxon>
        <taxon>environmental samples</taxon>
    </lineage>
</organism>
<reference evidence="9" key="1">
    <citation type="submission" date="2017-02" db="EMBL/GenBank/DDBJ databases">
        <authorList>
            <person name="Regsiter A."/>
            <person name="William W."/>
        </authorList>
    </citation>
    <scope>NUCLEOTIDE SEQUENCE</scope>
    <source>
        <strain evidence="9">BdmA 4</strain>
    </source>
</reference>
<dbReference type="Gene3D" id="1.10.3720.10">
    <property type="entry name" value="MetI-like"/>
    <property type="match status" value="1"/>
</dbReference>
<accession>A0A3P3XRK5</accession>
<comment type="similarity">
    <text evidence="7">Belongs to the binding-protein-dependent transport system permease family.</text>
</comment>
<evidence type="ECO:0000256" key="1">
    <source>
        <dbReference type="ARBA" id="ARBA00004651"/>
    </source>
</evidence>
<feature type="transmembrane region" description="Helical" evidence="7">
    <location>
        <begin position="12"/>
        <end position="34"/>
    </location>
</feature>
<protein>
    <submittedName>
        <fullName evidence="9">Binding-protein-dependent transport systems inner membrane component</fullName>
    </submittedName>
</protein>
<feature type="transmembrane region" description="Helical" evidence="7">
    <location>
        <begin position="75"/>
        <end position="98"/>
    </location>
</feature>
<dbReference type="PANTHER" id="PTHR43005">
    <property type="entry name" value="BLR7065 PROTEIN"/>
    <property type="match status" value="1"/>
</dbReference>
<evidence type="ECO:0000313" key="9">
    <source>
        <dbReference type="EMBL" id="SLM18804.1"/>
    </source>
</evidence>
<gene>
    <name evidence="9" type="ORF">SPIRO4BDMA_50319</name>
</gene>
<dbReference type="CDD" id="cd06261">
    <property type="entry name" value="TM_PBP2"/>
    <property type="match status" value="1"/>
</dbReference>
<keyword evidence="3" id="KW-1003">Cell membrane</keyword>
<name>A0A3P3XRK5_9SPIR</name>
<dbReference type="InterPro" id="IPR035906">
    <property type="entry name" value="MetI-like_sf"/>
</dbReference>
<dbReference type="AlphaFoldDB" id="A0A3P3XRK5"/>
<evidence type="ECO:0000256" key="3">
    <source>
        <dbReference type="ARBA" id="ARBA00022475"/>
    </source>
</evidence>
<evidence type="ECO:0000256" key="5">
    <source>
        <dbReference type="ARBA" id="ARBA00022989"/>
    </source>
</evidence>